<evidence type="ECO:0000313" key="4">
    <source>
        <dbReference type="EMBL" id="TFY51578.1"/>
    </source>
</evidence>
<sequence length="269" mass="29362">MHVASKFLNSISQETAVIAELVSLLVWGGLVYVIAVYNPKIIYGSQLTSISNLAIACDAISAYNDIIIALVFAYIMQKQKSGLRRSTNMINKLIIYSLNTGLITAAFGVAALVSTAVRRDTLIFALFFFTGGRLYANSLLAMWVLSLLRPHLVRLLGVNLRNHTRNQGDDSQNFTSLSRFEAAHNFSVDVSNNENATGGRPGVPSRNTTSKSGSEGAIIKGDMNRPVALDIKLSAEATRIPTDVGHHRIPLTRMLDLRLTHTTTCRTNA</sequence>
<keyword evidence="5" id="KW-1185">Reference proteome</keyword>
<feature type="transmembrane region" description="Helical" evidence="2">
    <location>
        <begin position="49"/>
        <end position="72"/>
    </location>
</feature>
<keyword evidence="2" id="KW-0472">Membrane</keyword>
<keyword evidence="2" id="KW-0812">Transmembrane</keyword>
<reference evidence="4 5" key="1">
    <citation type="submission" date="2019-02" db="EMBL/GenBank/DDBJ databases">
        <title>Genome sequencing of the rare red list fungi Dentipellis fragilis.</title>
        <authorList>
            <person name="Buettner E."/>
            <person name="Kellner H."/>
        </authorList>
    </citation>
    <scope>NUCLEOTIDE SEQUENCE [LARGE SCALE GENOMIC DNA]</scope>
    <source>
        <strain evidence="4 5">DSM 105465</strain>
    </source>
</reference>
<feature type="transmembrane region" description="Helical" evidence="2">
    <location>
        <begin position="123"/>
        <end position="145"/>
    </location>
</feature>
<feature type="transmembrane region" description="Helical" evidence="2">
    <location>
        <begin position="93"/>
        <end position="117"/>
    </location>
</feature>
<evidence type="ECO:0000313" key="5">
    <source>
        <dbReference type="Proteomes" id="UP000298327"/>
    </source>
</evidence>
<dbReference type="Pfam" id="PF20152">
    <property type="entry name" value="DUF6534"/>
    <property type="match status" value="1"/>
</dbReference>
<evidence type="ECO:0000256" key="2">
    <source>
        <dbReference type="SAM" id="Phobius"/>
    </source>
</evidence>
<gene>
    <name evidence="4" type="ORF">EVG20_g10936</name>
</gene>
<organism evidence="4 5">
    <name type="scientific">Dentipellis fragilis</name>
    <dbReference type="NCBI Taxonomy" id="205917"/>
    <lineage>
        <taxon>Eukaryota</taxon>
        <taxon>Fungi</taxon>
        <taxon>Dikarya</taxon>
        <taxon>Basidiomycota</taxon>
        <taxon>Agaricomycotina</taxon>
        <taxon>Agaricomycetes</taxon>
        <taxon>Russulales</taxon>
        <taxon>Hericiaceae</taxon>
        <taxon>Dentipellis</taxon>
    </lineage>
</organism>
<name>A0A4Y9XPA1_9AGAM</name>
<proteinExistence type="predicted"/>
<evidence type="ECO:0000256" key="1">
    <source>
        <dbReference type="SAM" id="MobiDB-lite"/>
    </source>
</evidence>
<dbReference type="OrthoDB" id="3263055at2759"/>
<accession>A0A4Y9XPA1</accession>
<dbReference type="STRING" id="205917.A0A4Y9XPA1"/>
<dbReference type="InterPro" id="IPR045339">
    <property type="entry name" value="DUF6534"/>
</dbReference>
<feature type="transmembrane region" description="Helical" evidence="2">
    <location>
        <begin position="16"/>
        <end position="37"/>
    </location>
</feature>
<protein>
    <recommendedName>
        <fullName evidence="3">DUF6534 domain-containing protein</fullName>
    </recommendedName>
</protein>
<comment type="caution">
    <text evidence="4">The sequence shown here is derived from an EMBL/GenBank/DDBJ whole genome shotgun (WGS) entry which is preliminary data.</text>
</comment>
<feature type="domain" description="DUF6534" evidence="3">
    <location>
        <begin position="62"/>
        <end position="142"/>
    </location>
</feature>
<feature type="region of interest" description="Disordered" evidence="1">
    <location>
        <begin position="191"/>
        <end position="219"/>
    </location>
</feature>
<keyword evidence="2" id="KW-1133">Transmembrane helix</keyword>
<evidence type="ECO:0000259" key="3">
    <source>
        <dbReference type="Pfam" id="PF20152"/>
    </source>
</evidence>
<dbReference type="Proteomes" id="UP000298327">
    <property type="component" value="Unassembled WGS sequence"/>
</dbReference>
<dbReference type="EMBL" id="SEOQ01001484">
    <property type="protein sequence ID" value="TFY51578.1"/>
    <property type="molecule type" value="Genomic_DNA"/>
</dbReference>
<dbReference type="AlphaFoldDB" id="A0A4Y9XPA1"/>